<dbReference type="PANTHER" id="PTHR34504">
    <property type="entry name" value="ANTITOXIN HICB"/>
    <property type="match status" value="1"/>
</dbReference>
<reference evidence="2 3" key="1">
    <citation type="journal article" date="2016" name="Nat. Commun.">
        <title>Thousands of microbial genomes shed light on interconnected biogeochemical processes in an aquifer system.</title>
        <authorList>
            <person name="Anantharaman K."/>
            <person name="Brown C.T."/>
            <person name="Hug L.A."/>
            <person name="Sharon I."/>
            <person name="Castelle C.J."/>
            <person name="Probst A.J."/>
            <person name="Thomas B.C."/>
            <person name="Singh A."/>
            <person name="Wilkins M.J."/>
            <person name="Karaoz U."/>
            <person name="Brodie E.L."/>
            <person name="Williams K.H."/>
            <person name="Hubbard S.S."/>
            <person name="Banfield J.F."/>
        </authorList>
    </citation>
    <scope>NUCLEOTIDE SEQUENCE [LARGE SCALE GENOMIC DNA]</scope>
</reference>
<dbReference type="EMBL" id="MHNY01000033">
    <property type="protein sequence ID" value="OGZ55062.1"/>
    <property type="molecule type" value="Genomic_DNA"/>
</dbReference>
<dbReference type="InterPro" id="IPR035069">
    <property type="entry name" value="TTHA1013/TTHA0281-like"/>
</dbReference>
<protein>
    <recommendedName>
        <fullName evidence="1">HicB-like antitoxin of toxin-antitoxin system domain-containing protein</fullName>
    </recommendedName>
</protein>
<organism evidence="2 3">
    <name type="scientific">Candidatus Ryanbacteria bacterium RIFCSPLOWO2_02_FULL_45_11c</name>
    <dbReference type="NCBI Taxonomy" id="1802128"/>
    <lineage>
        <taxon>Bacteria</taxon>
        <taxon>Candidatus Ryaniibacteriota</taxon>
    </lineage>
</organism>
<dbReference type="SUPFAM" id="SSF143100">
    <property type="entry name" value="TTHA1013/TTHA0281-like"/>
    <property type="match status" value="1"/>
</dbReference>
<evidence type="ECO:0000313" key="3">
    <source>
        <dbReference type="Proteomes" id="UP000178186"/>
    </source>
</evidence>
<dbReference type="AlphaFoldDB" id="A0A1G2GY00"/>
<accession>A0A1G2GY00</accession>
<dbReference type="PANTHER" id="PTHR34504:SF4">
    <property type="entry name" value="ANTITOXIN HICB"/>
    <property type="match status" value="1"/>
</dbReference>
<dbReference type="InterPro" id="IPR031807">
    <property type="entry name" value="HicB-like"/>
</dbReference>
<dbReference type="STRING" id="1802128.A3H64_03720"/>
<evidence type="ECO:0000259" key="1">
    <source>
        <dbReference type="Pfam" id="PF15919"/>
    </source>
</evidence>
<evidence type="ECO:0000313" key="2">
    <source>
        <dbReference type="EMBL" id="OGZ55062.1"/>
    </source>
</evidence>
<dbReference type="InterPro" id="IPR051404">
    <property type="entry name" value="TA_system_antitoxin"/>
</dbReference>
<sequence>MKTSIHAKIHNVQVPVFVERDEDGFYVVECPLFSGCYTQGKTLDEALVNIREAIELVLEEEENQERLASYHPSEVSLHTITL</sequence>
<feature type="domain" description="HicB-like antitoxin of toxin-antitoxin system" evidence="1">
    <location>
        <begin position="15"/>
        <end position="64"/>
    </location>
</feature>
<dbReference type="Gene3D" id="3.30.160.250">
    <property type="match status" value="1"/>
</dbReference>
<dbReference type="Pfam" id="PF15919">
    <property type="entry name" value="HicB_lk_antitox"/>
    <property type="match status" value="1"/>
</dbReference>
<comment type="caution">
    <text evidence="2">The sequence shown here is derived from an EMBL/GenBank/DDBJ whole genome shotgun (WGS) entry which is preliminary data.</text>
</comment>
<dbReference type="Proteomes" id="UP000178186">
    <property type="component" value="Unassembled WGS sequence"/>
</dbReference>
<proteinExistence type="predicted"/>
<gene>
    <name evidence="2" type="ORF">A3H64_03720</name>
</gene>
<name>A0A1G2GY00_9BACT</name>